<keyword evidence="1" id="KW-0472">Membrane</keyword>
<evidence type="ECO:0000313" key="3">
    <source>
        <dbReference type="EMBL" id="SDX05413.1"/>
    </source>
</evidence>
<dbReference type="Proteomes" id="UP000199118">
    <property type="component" value="Unassembled WGS sequence"/>
</dbReference>
<feature type="signal peptide" evidence="2">
    <location>
        <begin position="1"/>
        <end position="24"/>
    </location>
</feature>
<reference evidence="3 4" key="1">
    <citation type="submission" date="2016-10" db="EMBL/GenBank/DDBJ databases">
        <authorList>
            <person name="de Groot N.N."/>
        </authorList>
    </citation>
    <scope>NUCLEOTIDE SEQUENCE [LARGE SCALE GENOMIC DNA]</scope>
    <source>
        <strain evidence="3 4">DSM 17890</strain>
    </source>
</reference>
<dbReference type="RefSeq" id="WP_092681360.1">
    <property type="nucleotide sequence ID" value="NZ_FNMZ01000003.1"/>
</dbReference>
<protein>
    <submittedName>
        <fullName evidence="3">VPLPA-CTERM protein sorting domain-containing protein</fullName>
    </submittedName>
</protein>
<keyword evidence="1" id="KW-1133">Transmembrane helix</keyword>
<dbReference type="EMBL" id="FNMZ01000003">
    <property type="protein sequence ID" value="SDX05413.1"/>
    <property type="molecule type" value="Genomic_DNA"/>
</dbReference>
<dbReference type="InterPro" id="IPR013424">
    <property type="entry name" value="Ice-binding_C"/>
</dbReference>
<keyword evidence="2" id="KW-0732">Signal</keyword>
<feature type="chain" id="PRO_5011610023" evidence="2">
    <location>
        <begin position="25"/>
        <end position="235"/>
    </location>
</feature>
<gene>
    <name evidence="3" type="ORF">SAMN05444336_103155</name>
</gene>
<name>A0A1H2YJL8_9RHOB</name>
<dbReference type="NCBIfam" id="TIGR02595">
    <property type="entry name" value="PEP_CTERM"/>
    <property type="match status" value="1"/>
</dbReference>
<evidence type="ECO:0000313" key="4">
    <source>
        <dbReference type="Proteomes" id="UP000199118"/>
    </source>
</evidence>
<accession>A0A1H2YJL8</accession>
<keyword evidence="4" id="KW-1185">Reference proteome</keyword>
<dbReference type="STRING" id="356660.SAMN05444336_103155"/>
<sequence>MSVKPVAAALTAAALTMASTAASALTLASIDNGWIDGTGYAGSSNTNIFTSADGDGFRSYYAFDLSGVTETVTGATLSFAFGSSEGLTGTGRYESPDPSETVNFHAVTTDLTALYAGTAGVAGYADLGDGALYGSATVFAKDMDPMPAVSVALTPAALTDVNAARGGGFAIGGTLAVAGGTIEGAIWSSSANGQTGLASLELSFGAPASPVPAPAAAPLLAAGLGALAFARRRRR</sequence>
<keyword evidence="1" id="KW-0812">Transmembrane</keyword>
<evidence type="ECO:0000256" key="2">
    <source>
        <dbReference type="SAM" id="SignalP"/>
    </source>
</evidence>
<proteinExistence type="predicted"/>
<organism evidence="3 4">
    <name type="scientific">Albimonas donghaensis</name>
    <dbReference type="NCBI Taxonomy" id="356660"/>
    <lineage>
        <taxon>Bacteria</taxon>
        <taxon>Pseudomonadati</taxon>
        <taxon>Pseudomonadota</taxon>
        <taxon>Alphaproteobacteria</taxon>
        <taxon>Rhodobacterales</taxon>
        <taxon>Paracoccaceae</taxon>
        <taxon>Albimonas</taxon>
    </lineage>
</organism>
<feature type="transmembrane region" description="Helical" evidence="1">
    <location>
        <begin position="211"/>
        <end position="230"/>
    </location>
</feature>
<evidence type="ECO:0000256" key="1">
    <source>
        <dbReference type="SAM" id="Phobius"/>
    </source>
</evidence>
<dbReference type="AlphaFoldDB" id="A0A1H2YJL8"/>
<dbReference type="OrthoDB" id="484098at2"/>